<evidence type="ECO:0000256" key="2">
    <source>
        <dbReference type="ARBA" id="ARBA00022448"/>
    </source>
</evidence>
<sequence>MFNSGTSSNNNRFSNVSINFLQPSEDTSQQQGNQQKTYHQLQNNSQQSYIQLNNKNKPLFANDLQSQFDTNMKGQEPEWFNNPKKRNIPQNVIRRNVNENNELGKQSSTITSSTSFSSSSNALTTNSGFENMSFGSRKSTNLFNSKNAQNKNLEGNNILVDSNEAPPTLSLLDWQREEEFGVSSKLGNNSSGIFMESLTSSNIASGLSPSLSSTNSSNQILSASAFDSKPVSSLFTSQEVSGTSRFEENNSNTITPSSSTMHEGAVLVFGYPESISNSIISHFAKFGNILEDFQVLRSTSGITASTLKTFTQNINNNNEMKKKYPIYTGDGWVKLTYDSNSSAIRALQENGIVIGGSLVGCIPYSKAAVEQLASCKIEKSDDIGNFNFSSTNNINFKTPLHNNNDKDDRTNSPSELNGNTKTPSYLSHRLDIKDGKSLFLHNANTNNHNFLRTLEMKMRHQEELNIQHKQQQTAGLLHKVNDWLFGWNDL</sequence>
<accession>G8BQL9</accession>
<keyword evidence="4" id="KW-0653">Protein transport</keyword>
<dbReference type="RefSeq" id="XP_003684965.1">
    <property type="nucleotide sequence ID" value="XM_003684917.1"/>
</dbReference>
<evidence type="ECO:0000313" key="12">
    <source>
        <dbReference type="Proteomes" id="UP000005666"/>
    </source>
</evidence>
<feature type="domain" description="RRM Nup35-type" evidence="10">
    <location>
        <begin position="260"/>
        <end position="371"/>
    </location>
</feature>
<evidence type="ECO:0000256" key="1">
    <source>
        <dbReference type="ARBA" id="ARBA00004567"/>
    </source>
</evidence>
<protein>
    <recommendedName>
        <fullName evidence="10">RRM Nup35-type domain-containing protein</fullName>
    </recommendedName>
</protein>
<dbReference type="STRING" id="1071381.G8BQL9"/>
<feature type="region of interest" description="Disordered" evidence="9">
    <location>
        <begin position="397"/>
        <end position="425"/>
    </location>
</feature>
<dbReference type="GO" id="GO:0031990">
    <property type="term" value="P:mRNA export from nucleus in response to heat stress"/>
    <property type="evidence" value="ECO:0007669"/>
    <property type="project" value="EnsemblFungi"/>
</dbReference>
<dbReference type="Proteomes" id="UP000005666">
    <property type="component" value="Chromosome 3"/>
</dbReference>
<dbReference type="Gene3D" id="3.30.70.330">
    <property type="match status" value="1"/>
</dbReference>
<dbReference type="GeneID" id="11535230"/>
<evidence type="ECO:0000259" key="10">
    <source>
        <dbReference type="PROSITE" id="PS51472"/>
    </source>
</evidence>
<organism evidence="11 12">
    <name type="scientific">Tetrapisispora phaffii (strain ATCC 24235 / CBS 4417 / NBRC 1672 / NRRL Y-8282 / UCD 70-5)</name>
    <name type="common">Yeast</name>
    <name type="synonym">Fabospora phaffii</name>
    <dbReference type="NCBI Taxonomy" id="1071381"/>
    <lineage>
        <taxon>Eukaryota</taxon>
        <taxon>Fungi</taxon>
        <taxon>Dikarya</taxon>
        <taxon>Ascomycota</taxon>
        <taxon>Saccharomycotina</taxon>
        <taxon>Saccharomycetes</taxon>
        <taxon>Saccharomycetales</taxon>
        <taxon>Saccharomycetaceae</taxon>
        <taxon>Tetrapisispora</taxon>
    </lineage>
</organism>
<dbReference type="AlphaFoldDB" id="G8BQL9"/>
<dbReference type="HOGENOM" id="CLU_024892_0_0_1"/>
<dbReference type="GO" id="GO:0003697">
    <property type="term" value="F:single-stranded DNA binding"/>
    <property type="evidence" value="ECO:0007669"/>
    <property type="project" value="EnsemblFungi"/>
</dbReference>
<comment type="subcellular location">
    <subcellularLocation>
        <location evidence="1">Nucleus</location>
        <location evidence="1">Nuclear pore complex</location>
    </subcellularLocation>
</comment>
<evidence type="ECO:0000256" key="3">
    <source>
        <dbReference type="ARBA" id="ARBA00022816"/>
    </source>
</evidence>
<dbReference type="CDD" id="cd12721">
    <property type="entry name" value="RRM_Nup53p_fungi"/>
    <property type="match status" value="1"/>
</dbReference>
<dbReference type="InterPro" id="IPR007846">
    <property type="entry name" value="RRM_NUP35_dom"/>
</dbReference>
<dbReference type="Pfam" id="PF05172">
    <property type="entry name" value="RRM_Nup35"/>
    <property type="match status" value="1"/>
</dbReference>
<feature type="compositionally biased region" description="Polar residues" evidence="9">
    <location>
        <begin position="411"/>
        <end position="425"/>
    </location>
</feature>
<keyword evidence="7 8" id="KW-0539">Nucleus</keyword>
<dbReference type="PANTHER" id="PTHR21527:SF6">
    <property type="entry name" value="NUCLEOPORIN NUP35"/>
    <property type="match status" value="1"/>
</dbReference>
<dbReference type="OMA" id="WIKLTYD"/>
<dbReference type="GO" id="GO:0006607">
    <property type="term" value="P:NLS-bearing protein import into nucleus"/>
    <property type="evidence" value="ECO:0007669"/>
    <property type="project" value="TreeGrafter"/>
</dbReference>
<dbReference type="InterPro" id="IPR035979">
    <property type="entry name" value="RBD_domain_sf"/>
</dbReference>
<dbReference type="GO" id="GO:0005543">
    <property type="term" value="F:phospholipid binding"/>
    <property type="evidence" value="ECO:0007669"/>
    <property type="project" value="EnsemblFungi"/>
</dbReference>
<dbReference type="OrthoDB" id="1733656at2759"/>
<keyword evidence="5" id="KW-0811">Translocation</keyword>
<gene>
    <name evidence="11" type="primary">TPHA0C03790</name>
    <name evidence="11" type="ordered locus">TPHA_0C03790</name>
</gene>
<keyword evidence="3 8" id="KW-0509">mRNA transport</keyword>
<dbReference type="KEGG" id="tpf:TPHA_0C03790"/>
<name>G8BQL9_TETPH</name>
<keyword evidence="2 8" id="KW-0813">Transport</keyword>
<evidence type="ECO:0000256" key="5">
    <source>
        <dbReference type="ARBA" id="ARBA00023010"/>
    </source>
</evidence>
<dbReference type="GO" id="GO:0017056">
    <property type="term" value="F:structural constituent of nuclear pore"/>
    <property type="evidence" value="ECO:0007669"/>
    <property type="project" value="EnsemblFungi"/>
</dbReference>
<evidence type="ECO:0000256" key="4">
    <source>
        <dbReference type="ARBA" id="ARBA00022927"/>
    </source>
</evidence>
<dbReference type="GO" id="GO:0006999">
    <property type="term" value="P:nuclear pore organization"/>
    <property type="evidence" value="ECO:0007669"/>
    <property type="project" value="EnsemblFungi"/>
</dbReference>
<proteinExistence type="predicted"/>
<reference evidence="11 12" key="1">
    <citation type="journal article" date="2011" name="Proc. Natl. Acad. Sci. U.S.A.">
        <title>Evolutionary erosion of yeast sex chromosomes by mating-type switching accidents.</title>
        <authorList>
            <person name="Gordon J.L."/>
            <person name="Armisen D."/>
            <person name="Proux-Wera E."/>
            <person name="Oheigeartaigh S.S."/>
            <person name="Byrne K.P."/>
            <person name="Wolfe K.H."/>
        </authorList>
    </citation>
    <scope>NUCLEOTIDE SEQUENCE [LARGE SCALE GENOMIC DNA]</scope>
    <source>
        <strain evidence="12">ATCC 24235 / CBS 4417 / NBRC 1672 / NRRL Y-8282 / UCD 70-5</strain>
    </source>
</reference>
<keyword evidence="6 8" id="KW-0906">Nuclear pore complex</keyword>
<dbReference type="PROSITE" id="PS51472">
    <property type="entry name" value="RRM_NUP35"/>
    <property type="match status" value="1"/>
</dbReference>
<evidence type="ECO:0000256" key="6">
    <source>
        <dbReference type="ARBA" id="ARBA00023132"/>
    </source>
</evidence>
<evidence type="ECO:0000256" key="7">
    <source>
        <dbReference type="ARBA" id="ARBA00023242"/>
    </source>
</evidence>
<evidence type="ECO:0000256" key="9">
    <source>
        <dbReference type="SAM" id="MobiDB-lite"/>
    </source>
</evidence>
<evidence type="ECO:0000313" key="11">
    <source>
        <dbReference type="EMBL" id="CCE62531.1"/>
    </source>
</evidence>
<feature type="region of interest" description="Disordered" evidence="9">
    <location>
        <begin position="99"/>
        <end position="121"/>
    </location>
</feature>
<dbReference type="GO" id="GO:0044615">
    <property type="term" value="C:nuclear pore nuclear basket"/>
    <property type="evidence" value="ECO:0007669"/>
    <property type="project" value="TreeGrafter"/>
</dbReference>
<dbReference type="SUPFAM" id="SSF54928">
    <property type="entry name" value="RNA-binding domain, RBD"/>
    <property type="match status" value="1"/>
</dbReference>
<dbReference type="InterPro" id="IPR012677">
    <property type="entry name" value="Nucleotide-bd_a/b_plait_sf"/>
</dbReference>
<keyword evidence="12" id="KW-1185">Reference proteome</keyword>
<dbReference type="EMBL" id="HE612858">
    <property type="protein sequence ID" value="CCE62531.1"/>
    <property type="molecule type" value="Genomic_DNA"/>
</dbReference>
<dbReference type="PANTHER" id="PTHR21527">
    <property type="entry name" value="NUCLEOPORIN NUP35"/>
    <property type="match status" value="1"/>
</dbReference>
<dbReference type="eggNOG" id="ENOG502QWFW">
    <property type="taxonomic scope" value="Eukaryota"/>
</dbReference>
<evidence type="ECO:0000256" key="8">
    <source>
        <dbReference type="PROSITE-ProRule" id="PRU00804"/>
    </source>
</evidence>
<dbReference type="GO" id="GO:0044613">
    <property type="term" value="C:nuclear pore central transport channel"/>
    <property type="evidence" value="ECO:0007669"/>
    <property type="project" value="EnsemblFungi"/>
</dbReference>